<dbReference type="RefSeq" id="WP_130135873.1">
    <property type="nucleotide sequence ID" value="NZ_RQTE01000465.1"/>
</dbReference>
<keyword evidence="1" id="KW-0472">Membrane</keyword>
<feature type="non-terminal residue" evidence="2">
    <location>
        <position position="1"/>
    </location>
</feature>
<feature type="transmembrane region" description="Helical" evidence="1">
    <location>
        <begin position="26"/>
        <end position="46"/>
    </location>
</feature>
<feature type="transmembrane region" description="Helical" evidence="1">
    <location>
        <begin position="132"/>
        <end position="156"/>
    </location>
</feature>
<dbReference type="InterPro" id="IPR031690">
    <property type="entry name" value="DUF5079"/>
</dbReference>
<comment type="caution">
    <text evidence="2">The sequence shown here is derived from an EMBL/GenBank/DDBJ whole genome shotgun (WGS) entry which is preliminary data.</text>
</comment>
<organism evidence="2 3">
    <name type="scientific">Staphylococcus condimenti</name>
    <dbReference type="NCBI Taxonomy" id="70255"/>
    <lineage>
        <taxon>Bacteria</taxon>
        <taxon>Bacillati</taxon>
        <taxon>Bacillota</taxon>
        <taxon>Bacilli</taxon>
        <taxon>Bacillales</taxon>
        <taxon>Staphylococcaceae</taxon>
        <taxon>Staphylococcus</taxon>
    </lineage>
</organism>
<protein>
    <submittedName>
        <fullName evidence="2">DUF5079 family protein</fullName>
    </submittedName>
</protein>
<keyword evidence="1" id="KW-1133">Transmembrane helix</keyword>
<evidence type="ECO:0000313" key="3">
    <source>
        <dbReference type="Proteomes" id="UP000293854"/>
    </source>
</evidence>
<dbReference type="AlphaFoldDB" id="A0A4Q7CKX3"/>
<dbReference type="EMBL" id="RQTE01000465">
    <property type="protein sequence ID" value="RZH99659.1"/>
    <property type="molecule type" value="Genomic_DNA"/>
</dbReference>
<feature type="transmembrane region" description="Helical" evidence="1">
    <location>
        <begin position="101"/>
        <end position="120"/>
    </location>
</feature>
<sequence length="173" mass="20134">SIACFFVLFLPQPKNHEDMKKSAFKLMVLDVLALYCIVIGLYNVYFFLAAENGVDLTIFWIVGIITMFVGLLSFIYGIYLLINTPFWLKDKKKDEQIFGKAITIIILFLFSLVVVIQKIIEYFTIPNINESKFMILGIGGMMPFVYFVIMMLYIHYTQVLLNYELKDADELFE</sequence>
<proteinExistence type="predicted"/>
<dbReference type="Proteomes" id="UP000293854">
    <property type="component" value="Unassembled WGS sequence"/>
</dbReference>
<accession>A0A4Q7CKX3</accession>
<name>A0A4Q7CKX3_9STAP</name>
<reference evidence="2 3" key="1">
    <citation type="submission" date="2018-11" db="EMBL/GenBank/DDBJ databases">
        <title>Genomic profiling of Staphylococcus species from a Poultry farm system in KwaZulu-Natal, South Africa.</title>
        <authorList>
            <person name="Amoako D.G."/>
            <person name="Somboro A.M."/>
            <person name="Abia A.L.K."/>
            <person name="Bester L.A."/>
            <person name="Essack S.Y."/>
        </authorList>
    </citation>
    <scope>NUCLEOTIDE SEQUENCE [LARGE SCALE GENOMIC DNA]</scope>
    <source>
        <strain evidence="2 3">SA11</strain>
    </source>
</reference>
<feature type="transmembrane region" description="Helical" evidence="1">
    <location>
        <begin position="58"/>
        <end position="81"/>
    </location>
</feature>
<evidence type="ECO:0000256" key="1">
    <source>
        <dbReference type="SAM" id="Phobius"/>
    </source>
</evidence>
<dbReference type="Pfam" id="PF16882">
    <property type="entry name" value="DUF5079"/>
    <property type="match status" value="1"/>
</dbReference>
<keyword evidence="1" id="KW-0812">Transmembrane</keyword>
<evidence type="ECO:0000313" key="2">
    <source>
        <dbReference type="EMBL" id="RZH99659.1"/>
    </source>
</evidence>
<gene>
    <name evidence="2" type="ORF">EIG99_13575</name>
</gene>